<proteinExistence type="predicted"/>
<keyword evidence="4" id="KW-1185">Reference proteome</keyword>
<reference evidence="4" key="1">
    <citation type="journal article" date="2019" name="Int. J. Syst. Evol. Microbiol.">
        <title>The Global Catalogue of Microorganisms (GCM) 10K type strain sequencing project: providing services to taxonomists for standard genome sequencing and annotation.</title>
        <authorList>
            <consortium name="The Broad Institute Genomics Platform"/>
            <consortium name="The Broad Institute Genome Sequencing Center for Infectious Disease"/>
            <person name="Wu L."/>
            <person name="Ma J."/>
        </authorList>
    </citation>
    <scope>NUCLEOTIDE SEQUENCE [LARGE SCALE GENOMIC DNA]</scope>
    <source>
        <strain evidence="4">NBRC 101365</strain>
    </source>
</reference>
<sequence>MLVQKWRNKQAVARRLRKLLKHQGVRPEAIVTDKLASDGAAARELGLSGRRLPAGLHANNRAENSHLPVRRRERKQERFRSQGSARRFLSIHGAVHNIFNLQPRLISRPGLPVLRAQAHYLWANATAAA</sequence>
<feature type="region of interest" description="Disordered" evidence="1">
    <location>
        <begin position="52"/>
        <end position="82"/>
    </location>
</feature>
<dbReference type="Pfam" id="PF13610">
    <property type="entry name" value="DDE_Tnp_IS240"/>
    <property type="match status" value="1"/>
</dbReference>
<name>A0ABQ6CL76_9HYPH</name>
<accession>A0ABQ6CL76</accession>
<comment type="caution">
    <text evidence="3">The sequence shown here is derived from an EMBL/GenBank/DDBJ whole genome shotgun (WGS) entry which is preliminary data.</text>
</comment>
<dbReference type="PANTHER" id="PTHR35528">
    <property type="entry name" value="BLL1675 PROTEIN"/>
    <property type="match status" value="1"/>
</dbReference>
<organism evidence="3 4">
    <name type="scientific">Labrys miyagiensis</name>
    <dbReference type="NCBI Taxonomy" id="346912"/>
    <lineage>
        <taxon>Bacteria</taxon>
        <taxon>Pseudomonadati</taxon>
        <taxon>Pseudomonadota</taxon>
        <taxon>Alphaproteobacteria</taxon>
        <taxon>Hyphomicrobiales</taxon>
        <taxon>Xanthobacteraceae</taxon>
        <taxon>Labrys</taxon>
    </lineage>
</organism>
<dbReference type="Proteomes" id="UP001156882">
    <property type="component" value="Unassembled WGS sequence"/>
</dbReference>
<evidence type="ECO:0000313" key="4">
    <source>
        <dbReference type="Proteomes" id="UP001156882"/>
    </source>
</evidence>
<feature type="domain" description="DDE" evidence="2">
    <location>
        <begin position="1"/>
        <end position="99"/>
    </location>
</feature>
<gene>
    <name evidence="3" type="ORF">GCM10007874_39660</name>
</gene>
<dbReference type="RefSeq" id="WP_284314026.1">
    <property type="nucleotide sequence ID" value="NZ_BSPC01000038.1"/>
</dbReference>
<evidence type="ECO:0000313" key="3">
    <source>
        <dbReference type="EMBL" id="GLS20949.1"/>
    </source>
</evidence>
<evidence type="ECO:0000259" key="2">
    <source>
        <dbReference type="Pfam" id="PF13610"/>
    </source>
</evidence>
<evidence type="ECO:0000256" key="1">
    <source>
        <dbReference type="SAM" id="MobiDB-lite"/>
    </source>
</evidence>
<dbReference type="PANTHER" id="PTHR35528:SF3">
    <property type="entry name" value="BLL1675 PROTEIN"/>
    <property type="match status" value="1"/>
</dbReference>
<dbReference type="EMBL" id="BSPC01000038">
    <property type="protein sequence ID" value="GLS20949.1"/>
    <property type="molecule type" value="Genomic_DNA"/>
</dbReference>
<dbReference type="InterPro" id="IPR052183">
    <property type="entry name" value="IS_Transposase"/>
</dbReference>
<dbReference type="InterPro" id="IPR032874">
    <property type="entry name" value="DDE_dom"/>
</dbReference>
<protein>
    <submittedName>
        <fullName evidence="3">Transposase</fullName>
    </submittedName>
</protein>